<organism evidence="2 3">
    <name type="scientific">Halomonas cerina</name>
    <dbReference type="NCBI Taxonomy" id="447424"/>
    <lineage>
        <taxon>Bacteria</taxon>
        <taxon>Pseudomonadati</taxon>
        <taxon>Pseudomonadota</taxon>
        <taxon>Gammaproteobacteria</taxon>
        <taxon>Oceanospirillales</taxon>
        <taxon>Halomonadaceae</taxon>
        <taxon>Halomonas</taxon>
    </lineage>
</organism>
<name>A0A839V6C9_9GAMM</name>
<protein>
    <submittedName>
        <fullName evidence="2">Uncharacterized protein</fullName>
    </submittedName>
</protein>
<feature type="compositionally biased region" description="Low complexity" evidence="1">
    <location>
        <begin position="40"/>
        <end position="50"/>
    </location>
</feature>
<gene>
    <name evidence="2" type="ORF">FHR94_000754</name>
</gene>
<feature type="compositionally biased region" description="Acidic residues" evidence="1">
    <location>
        <begin position="82"/>
        <end position="95"/>
    </location>
</feature>
<dbReference type="RefSeq" id="WP_183324283.1">
    <property type="nucleotide sequence ID" value="NZ_JACHXP010000003.1"/>
</dbReference>
<keyword evidence="3" id="KW-1185">Reference proteome</keyword>
<feature type="region of interest" description="Disordered" evidence="1">
    <location>
        <begin position="40"/>
        <end position="95"/>
    </location>
</feature>
<sequence>MTLQDEKRRSLLSRLSRQLGYTAPALVLVASGAAFQAVASEAPSEPSYSSGQEAPLMLAEAHAEGDAEGDAEAEGEDKGEGEGEAEGEAEAEAEG</sequence>
<reference evidence="2 3" key="1">
    <citation type="submission" date="2020-08" db="EMBL/GenBank/DDBJ databases">
        <title>Genomic Encyclopedia of Type Strains, Phase III (KMG-III): the genomes of soil and plant-associated and newly described type strains.</title>
        <authorList>
            <person name="Whitman W."/>
        </authorList>
    </citation>
    <scope>NUCLEOTIDE SEQUENCE [LARGE SCALE GENOMIC DNA]</scope>
    <source>
        <strain evidence="2 3">CECT 7282</strain>
    </source>
</reference>
<evidence type="ECO:0000313" key="3">
    <source>
        <dbReference type="Proteomes" id="UP000547614"/>
    </source>
</evidence>
<evidence type="ECO:0000256" key="1">
    <source>
        <dbReference type="SAM" id="MobiDB-lite"/>
    </source>
</evidence>
<dbReference type="EMBL" id="JACHXP010000003">
    <property type="protein sequence ID" value="MBB3189530.1"/>
    <property type="molecule type" value="Genomic_DNA"/>
</dbReference>
<proteinExistence type="predicted"/>
<dbReference type="Proteomes" id="UP000547614">
    <property type="component" value="Unassembled WGS sequence"/>
</dbReference>
<evidence type="ECO:0000313" key="2">
    <source>
        <dbReference type="EMBL" id="MBB3189530.1"/>
    </source>
</evidence>
<dbReference type="AlphaFoldDB" id="A0A839V6C9"/>
<comment type="caution">
    <text evidence="2">The sequence shown here is derived from an EMBL/GenBank/DDBJ whole genome shotgun (WGS) entry which is preliminary data.</text>
</comment>
<feature type="compositionally biased region" description="Acidic residues" evidence="1">
    <location>
        <begin position="66"/>
        <end position="75"/>
    </location>
</feature>
<accession>A0A839V6C9</accession>